<dbReference type="NCBIfam" id="NF007040">
    <property type="entry name" value="PRK09496.3-3"/>
    <property type="match status" value="1"/>
</dbReference>
<dbReference type="Gene3D" id="3.40.50.720">
    <property type="entry name" value="NAD(P)-binding Rossmann-like Domain"/>
    <property type="match status" value="2"/>
</dbReference>
<dbReference type="PROSITE" id="PS51202">
    <property type="entry name" value="RCK_C"/>
    <property type="match status" value="2"/>
</dbReference>
<dbReference type="InterPro" id="IPR036721">
    <property type="entry name" value="RCK_C_sf"/>
</dbReference>
<feature type="domain" description="RCK C-terminal" evidence="8">
    <location>
        <begin position="144"/>
        <end position="228"/>
    </location>
</feature>
<dbReference type="InterPro" id="IPR006037">
    <property type="entry name" value="RCK_C"/>
</dbReference>
<dbReference type="PANTHER" id="PTHR43833">
    <property type="entry name" value="POTASSIUM CHANNEL PROTEIN 2-RELATED-RELATED"/>
    <property type="match status" value="1"/>
</dbReference>
<dbReference type="GO" id="GO:0015079">
    <property type="term" value="F:potassium ion transmembrane transporter activity"/>
    <property type="evidence" value="ECO:0007669"/>
    <property type="project" value="InterPro"/>
</dbReference>
<dbReference type="PANTHER" id="PTHR43833:SF5">
    <property type="entry name" value="TRK SYSTEM POTASSIUM UPTAKE PROTEIN TRKA"/>
    <property type="match status" value="1"/>
</dbReference>
<keyword evidence="5" id="KW-0520">NAD</keyword>
<evidence type="ECO:0000256" key="2">
    <source>
        <dbReference type="ARBA" id="ARBA00022448"/>
    </source>
</evidence>
<dbReference type="InterPro" id="IPR036291">
    <property type="entry name" value="NAD(P)-bd_dom_sf"/>
</dbReference>
<reference evidence="9 10" key="1">
    <citation type="submission" date="2019-05" db="EMBL/GenBank/DDBJ databases">
        <title>Draft Whole-Genome sequence of the green sulfur bacterium Prosthecochloris vibrioformis DSM 260.</title>
        <authorList>
            <person name="Meyer T.E."/>
            <person name="Kyndt J.A."/>
        </authorList>
    </citation>
    <scope>NUCLEOTIDE SEQUENCE [LARGE SCALE GENOMIC DNA]</scope>
    <source>
        <strain evidence="9 10">DSM 260</strain>
    </source>
</reference>
<feature type="domain" description="RCK N-terminal" evidence="7">
    <location>
        <begin position="233"/>
        <end position="359"/>
    </location>
</feature>
<feature type="domain" description="RCK C-terminal" evidence="8">
    <location>
        <begin position="379"/>
        <end position="462"/>
    </location>
</feature>
<keyword evidence="4" id="KW-0630">Potassium</keyword>
<evidence type="ECO:0000256" key="6">
    <source>
        <dbReference type="ARBA" id="ARBA00023065"/>
    </source>
</evidence>
<comment type="caution">
    <text evidence="9">The sequence shown here is derived from an EMBL/GenBank/DDBJ whole genome shotgun (WGS) entry which is preliminary data.</text>
</comment>
<evidence type="ECO:0000256" key="5">
    <source>
        <dbReference type="ARBA" id="ARBA00023027"/>
    </source>
</evidence>
<keyword evidence="6" id="KW-0406">Ion transport</keyword>
<evidence type="ECO:0000259" key="7">
    <source>
        <dbReference type="PROSITE" id="PS51201"/>
    </source>
</evidence>
<keyword evidence="2" id="KW-0813">Transport</keyword>
<dbReference type="NCBIfam" id="NF007039">
    <property type="entry name" value="PRK09496.3-2"/>
    <property type="match status" value="1"/>
</dbReference>
<dbReference type="EMBL" id="VDCI01000005">
    <property type="protein sequence ID" value="TNJ36526.1"/>
    <property type="molecule type" value="Genomic_DNA"/>
</dbReference>
<evidence type="ECO:0000256" key="4">
    <source>
        <dbReference type="ARBA" id="ARBA00022958"/>
    </source>
</evidence>
<dbReference type="InterPro" id="IPR050721">
    <property type="entry name" value="Trk_Ktr_HKT_K-transport"/>
</dbReference>
<dbReference type="Gene3D" id="3.30.70.1450">
    <property type="entry name" value="Regulator of K+ conductance, C-terminal domain"/>
    <property type="match status" value="2"/>
</dbReference>
<name>A0A5C4RZ00_PROVB</name>
<gene>
    <name evidence="9" type="primary">trkA</name>
    <name evidence="9" type="ORF">FGF68_07345</name>
</gene>
<dbReference type="InterPro" id="IPR003148">
    <property type="entry name" value="RCK_N"/>
</dbReference>
<keyword evidence="3" id="KW-0633">Potassium transport</keyword>
<keyword evidence="10" id="KW-1185">Reference proteome</keyword>
<evidence type="ECO:0000256" key="1">
    <source>
        <dbReference type="ARBA" id="ARBA00017378"/>
    </source>
</evidence>
<evidence type="ECO:0000256" key="3">
    <source>
        <dbReference type="ARBA" id="ARBA00022538"/>
    </source>
</evidence>
<proteinExistence type="predicted"/>
<evidence type="ECO:0000313" key="9">
    <source>
        <dbReference type="EMBL" id="TNJ36526.1"/>
    </source>
</evidence>
<dbReference type="PROSITE" id="PS51201">
    <property type="entry name" value="RCK_N"/>
    <property type="match status" value="2"/>
</dbReference>
<dbReference type="SUPFAM" id="SSF116726">
    <property type="entry name" value="TrkA C-terminal domain-like"/>
    <property type="match status" value="2"/>
</dbReference>
<dbReference type="SUPFAM" id="SSF51735">
    <property type="entry name" value="NAD(P)-binding Rossmann-fold domains"/>
    <property type="match status" value="2"/>
</dbReference>
<dbReference type="PRINTS" id="PR00335">
    <property type="entry name" value="KUPTAKETRKA"/>
</dbReference>
<dbReference type="Pfam" id="PF02254">
    <property type="entry name" value="TrkA_N"/>
    <property type="match status" value="2"/>
</dbReference>
<dbReference type="RefSeq" id="WP_068865959.1">
    <property type="nucleotide sequence ID" value="NZ_VDCI01000005.1"/>
</dbReference>
<sequence length="462" mass="50456">MGVRNILIIGLGGVGLHLARRLVDEGYNITIIESNPQLISSAQAELDAKIIDGNAMELSCWKRAGAESIDLMIAVTDQDSVNMIASIIADRFGIKGKIARVRSPEYGYENSFLNKNDFKIDMVIHPEELVSKEIAMLVMRAAANDVIDIGEGGMKVCALRAGGSMPLINQTIEEIRNTYADLPFRIVAIARGINTIIPGDNDTILPNDQVFFMLDEQHMPRFIQLMGMRERPIQRIMIVGGGMVGARVAELLGKSVKIKLVERDPVKAEELASHIKHADILLGDGTDVNVMVLGGIMDMDIFIAATDNNETNIISCLLAKHIMNRTNVDPQGKEGKTIALVRKEDYLVLASTIGLDIALNMKISAANEIMKFIRMGELISVAHLHGVDAEAIELVAAPGSPITKKRLGKLRSQLQDKNIMVAGVVRNGACMLTDDNTTIQPGERTIVVSTTKSIREAQQLFQ</sequence>
<dbReference type="AlphaFoldDB" id="A0A5C4RZ00"/>
<dbReference type="InterPro" id="IPR006036">
    <property type="entry name" value="K_uptake_TrkA"/>
</dbReference>
<feature type="domain" description="RCK N-terminal" evidence="7">
    <location>
        <begin position="3"/>
        <end position="120"/>
    </location>
</feature>
<organism evidence="9 10">
    <name type="scientific">Prosthecochloris vibrioformis</name>
    <name type="common">Chlorobium vibrioforme</name>
    <dbReference type="NCBI Taxonomy" id="1098"/>
    <lineage>
        <taxon>Bacteria</taxon>
        <taxon>Pseudomonadati</taxon>
        <taxon>Chlorobiota</taxon>
        <taxon>Chlorobiia</taxon>
        <taxon>Chlorobiales</taxon>
        <taxon>Chlorobiaceae</taxon>
        <taxon>Prosthecochloris</taxon>
    </lineage>
</organism>
<evidence type="ECO:0000259" key="8">
    <source>
        <dbReference type="PROSITE" id="PS51202"/>
    </source>
</evidence>
<accession>A0A5C4RZ00</accession>
<dbReference type="GO" id="GO:0005886">
    <property type="term" value="C:plasma membrane"/>
    <property type="evidence" value="ECO:0007669"/>
    <property type="project" value="InterPro"/>
</dbReference>
<dbReference type="Proteomes" id="UP000309544">
    <property type="component" value="Unassembled WGS sequence"/>
</dbReference>
<protein>
    <recommendedName>
        <fullName evidence="1">Trk system potassium uptake protein TrkA</fullName>
    </recommendedName>
</protein>
<evidence type="ECO:0000313" key="10">
    <source>
        <dbReference type="Proteomes" id="UP000309544"/>
    </source>
</evidence>
<dbReference type="Pfam" id="PF02080">
    <property type="entry name" value="TrkA_C"/>
    <property type="match status" value="1"/>
</dbReference>